<organism evidence="2 3">
    <name type="scientific">Paenibacillus roseus</name>
    <dbReference type="NCBI Taxonomy" id="2798579"/>
    <lineage>
        <taxon>Bacteria</taxon>
        <taxon>Bacillati</taxon>
        <taxon>Bacillota</taxon>
        <taxon>Bacilli</taxon>
        <taxon>Bacillales</taxon>
        <taxon>Paenibacillaceae</taxon>
        <taxon>Paenibacillus</taxon>
    </lineage>
</organism>
<dbReference type="EMBL" id="JAELUP010000103">
    <property type="protein sequence ID" value="MBJ6363223.1"/>
    <property type="molecule type" value="Genomic_DNA"/>
</dbReference>
<dbReference type="Pfam" id="PF01894">
    <property type="entry name" value="YjbQ"/>
    <property type="match status" value="1"/>
</dbReference>
<dbReference type="AlphaFoldDB" id="A0A934JAF6"/>
<dbReference type="InterPro" id="IPR001602">
    <property type="entry name" value="UPF0047_YjbQ-like"/>
</dbReference>
<comment type="similarity">
    <text evidence="1">Belongs to the UPF0047 family.</text>
</comment>
<dbReference type="PANTHER" id="PTHR30615">
    <property type="entry name" value="UNCHARACTERIZED PROTEIN YJBQ-RELATED"/>
    <property type="match status" value="1"/>
</dbReference>
<dbReference type="SUPFAM" id="SSF111038">
    <property type="entry name" value="YjbQ-like"/>
    <property type="match status" value="1"/>
</dbReference>
<sequence>MVVEIQIASEGFNAHYDITEQIASVLPKFETSEGIAKVLAVGSTVGLISMRYEEGAVEDLLAALERISPREHDYAHYRTSNDLNGFAHVWSSIMGSSVLVPYKNSRLAVSHTHRIVLFDFDLQPAPRTIFISN</sequence>
<proteinExistence type="inferred from homology"/>
<dbReference type="Gene3D" id="2.60.120.460">
    <property type="entry name" value="YjbQ-like"/>
    <property type="match status" value="1"/>
</dbReference>
<reference evidence="2" key="1">
    <citation type="submission" date="2020-12" db="EMBL/GenBank/DDBJ databases">
        <authorList>
            <person name="Huq M.A."/>
        </authorList>
    </citation>
    <scope>NUCLEOTIDE SEQUENCE</scope>
    <source>
        <strain evidence="2">MAHUQ-46</strain>
    </source>
</reference>
<evidence type="ECO:0000313" key="3">
    <source>
        <dbReference type="Proteomes" id="UP000640274"/>
    </source>
</evidence>
<keyword evidence="3" id="KW-1185">Reference proteome</keyword>
<comment type="caution">
    <text evidence="2">The sequence shown here is derived from an EMBL/GenBank/DDBJ whole genome shotgun (WGS) entry which is preliminary data.</text>
</comment>
<dbReference type="Proteomes" id="UP000640274">
    <property type="component" value="Unassembled WGS sequence"/>
</dbReference>
<accession>A0A934JAF6</accession>
<dbReference type="RefSeq" id="WP_199020791.1">
    <property type="nucleotide sequence ID" value="NZ_JAELUP010000103.1"/>
</dbReference>
<dbReference type="InterPro" id="IPR035917">
    <property type="entry name" value="YjbQ-like_sf"/>
</dbReference>
<name>A0A934JAF6_9BACL</name>
<evidence type="ECO:0000256" key="1">
    <source>
        <dbReference type="ARBA" id="ARBA00005534"/>
    </source>
</evidence>
<protein>
    <submittedName>
        <fullName evidence="2">YjbQ family protein</fullName>
    </submittedName>
</protein>
<evidence type="ECO:0000313" key="2">
    <source>
        <dbReference type="EMBL" id="MBJ6363223.1"/>
    </source>
</evidence>
<dbReference type="PANTHER" id="PTHR30615:SF8">
    <property type="entry name" value="UPF0047 PROTEIN C4A8.02C"/>
    <property type="match status" value="1"/>
</dbReference>
<gene>
    <name evidence="2" type="ORF">JFN88_18640</name>
</gene>